<protein>
    <submittedName>
        <fullName evidence="2">Uncharacterized protein</fullName>
    </submittedName>
</protein>
<name>A0A1N7SNG9_9BURK</name>
<feature type="compositionally biased region" description="Polar residues" evidence="1">
    <location>
        <begin position="45"/>
        <end position="54"/>
    </location>
</feature>
<feature type="region of interest" description="Disordered" evidence="1">
    <location>
        <begin position="22"/>
        <end position="54"/>
    </location>
</feature>
<proteinExistence type="predicted"/>
<gene>
    <name evidence="2" type="ORF">BN2475_1040007</name>
</gene>
<dbReference type="STRING" id="1247936.BN2475_1040007"/>
<evidence type="ECO:0000256" key="1">
    <source>
        <dbReference type="SAM" id="MobiDB-lite"/>
    </source>
</evidence>
<dbReference type="EMBL" id="CYGX02000104">
    <property type="protein sequence ID" value="SIT48471.1"/>
    <property type="molecule type" value="Genomic_DNA"/>
</dbReference>
<evidence type="ECO:0000313" key="2">
    <source>
        <dbReference type="EMBL" id="SIT48471.1"/>
    </source>
</evidence>
<reference evidence="2 3" key="1">
    <citation type="submission" date="2016-12" db="EMBL/GenBank/DDBJ databases">
        <authorList>
            <person name="Song W.-J."/>
            <person name="Kurnit D.M."/>
        </authorList>
    </citation>
    <scope>NUCLEOTIDE SEQUENCE [LARGE SCALE GENOMIC DNA]</scope>
    <source>
        <strain evidence="2 3">STM7296</strain>
    </source>
</reference>
<accession>A0A1N7SNG9</accession>
<organism evidence="2 3">
    <name type="scientific">Paraburkholderia ribeironis</name>
    <dbReference type="NCBI Taxonomy" id="1247936"/>
    <lineage>
        <taxon>Bacteria</taxon>
        <taxon>Pseudomonadati</taxon>
        <taxon>Pseudomonadota</taxon>
        <taxon>Betaproteobacteria</taxon>
        <taxon>Burkholderiales</taxon>
        <taxon>Burkholderiaceae</taxon>
        <taxon>Paraburkholderia</taxon>
    </lineage>
</organism>
<evidence type="ECO:0000313" key="3">
    <source>
        <dbReference type="Proteomes" id="UP000187012"/>
    </source>
</evidence>
<keyword evidence="3" id="KW-1185">Reference proteome</keyword>
<sequence length="90" mass="10110">MERPEIVTALLLAKFSRPDVAVPQEKSPSFRDPLGQGGRQEKSDTQTSTELRTDSQLPLGEFRKRAANLLPVFGRARRFRVLPVRGIFCA</sequence>
<dbReference type="Proteomes" id="UP000187012">
    <property type="component" value="Unassembled WGS sequence"/>
</dbReference>
<dbReference type="AlphaFoldDB" id="A0A1N7SNG9"/>